<keyword evidence="2" id="KW-1133">Transmembrane helix</keyword>
<dbReference type="InterPro" id="IPR036869">
    <property type="entry name" value="J_dom_sf"/>
</dbReference>
<reference evidence="3" key="1">
    <citation type="journal article" date="2021" name="Mol. Ecol. Resour.">
        <title>Apolygus lucorum genome provides insights into omnivorousness and mesophyll feeding.</title>
        <authorList>
            <person name="Liu Y."/>
            <person name="Liu H."/>
            <person name="Wang H."/>
            <person name="Huang T."/>
            <person name="Liu B."/>
            <person name="Yang B."/>
            <person name="Yin L."/>
            <person name="Li B."/>
            <person name="Zhang Y."/>
            <person name="Zhang S."/>
            <person name="Jiang F."/>
            <person name="Zhang X."/>
            <person name="Ren Y."/>
            <person name="Wang B."/>
            <person name="Wang S."/>
            <person name="Lu Y."/>
            <person name="Wu K."/>
            <person name="Fan W."/>
            <person name="Wang G."/>
        </authorList>
    </citation>
    <scope>NUCLEOTIDE SEQUENCE</scope>
    <source>
        <strain evidence="3">12Hb</strain>
    </source>
</reference>
<dbReference type="PANTHER" id="PTHR44873:SF1">
    <property type="entry name" value="DNAJ HOMOLOG SUBFAMILY C MEMBER 30, MITOCHONDRIAL"/>
    <property type="match status" value="1"/>
</dbReference>
<evidence type="ECO:0000256" key="1">
    <source>
        <dbReference type="SAM" id="MobiDB-lite"/>
    </source>
</evidence>
<evidence type="ECO:0000313" key="4">
    <source>
        <dbReference type="Proteomes" id="UP000466442"/>
    </source>
</evidence>
<keyword evidence="2" id="KW-0812">Transmembrane</keyword>
<keyword evidence="2" id="KW-0472">Membrane</keyword>
<accession>A0A6A4IXU0</accession>
<dbReference type="InterPro" id="IPR053025">
    <property type="entry name" value="Mito_ATP_Synthase-Asso"/>
</dbReference>
<dbReference type="OrthoDB" id="291007at2759"/>
<feature type="transmembrane region" description="Helical" evidence="2">
    <location>
        <begin position="114"/>
        <end position="132"/>
    </location>
</feature>
<keyword evidence="4" id="KW-1185">Reference proteome</keyword>
<gene>
    <name evidence="3" type="ORF">GE061_000845</name>
</gene>
<name>A0A6A4IXU0_APOLU</name>
<sequence>MRFHPDRQDGNRDQFEKITNAYKVLGDHVSRGLYDRGAFQQSTTTNQRNYYAQSSPQMRRPDVPSGKTPIYDFDMWSRLHYGRTMERRTTAKAKYQEKMNKDSFAKSEAKKENVTFSVLALLLLTGVISYSYNSMFDNFDRTQSSKKQ</sequence>
<dbReference type="Proteomes" id="UP000466442">
    <property type="component" value="Linkage Group LG1"/>
</dbReference>
<dbReference type="AlphaFoldDB" id="A0A6A4IXU0"/>
<feature type="compositionally biased region" description="Polar residues" evidence="1">
    <location>
        <begin position="44"/>
        <end position="57"/>
    </location>
</feature>
<evidence type="ECO:0000256" key="2">
    <source>
        <dbReference type="SAM" id="Phobius"/>
    </source>
</evidence>
<dbReference type="EMBL" id="WIXP02000001">
    <property type="protein sequence ID" value="KAF6216503.1"/>
    <property type="molecule type" value="Genomic_DNA"/>
</dbReference>
<protein>
    <submittedName>
        <fullName evidence="3">Uncharacterized protein</fullName>
    </submittedName>
</protein>
<organism evidence="3 4">
    <name type="scientific">Apolygus lucorum</name>
    <name type="common">Small green plant bug</name>
    <name type="synonym">Lygocoris lucorum</name>
    <dbReference type="NCBI Taxonomy" id="248454"/>
    <lineage>
        <taxon>Eukaryota</taxon>
        <taxon>Metazoa</taxon>
        <taxon>Ecdysozoa</taxon>
        <taxon>Arthropoda</taxon>
        <taxon>Hexapoda</taxon>
        <taxon>Insecta</taxon>
        <taxon>Pterygota</taxon>
        <taxon>Neoptera</taxon>
        <taxon>Paraneoptera</taxon>
        <taxon>Hemiptera</taxon>
        <taxon>Heteroptera</taxon>
        <taxon>Panheteroptera</taxon>
        <taxon>Cimicomorpha</taxon>
        <taxon>Miridae</taxon>
        <taxon>Mirini</taxon>
        <taxon>Apolygus</taxon>
    </lineage>
</organism>
<proteinExistence type="predicted"/>
<dbReference type="SUPFAM" id="SSF46565">
    <property type="entry name" value="Chaperone J-domain"/>
    <property type="match status" value="1"/>
</dbReference>
<dbReference type="PANTHER" id="PTHR44873">
    <property type="entry name" value="DNAJ HOMOLOG SUBFAMILY C MEMBER 30, MITOCHONDRIAL"/>
    <property type="match status" value="1"/>
</dbReference>
<dbReference type="PROSITE" id="PS50076">
    <property type="entry name" value="DNAJ_2"/>
    <property type="match status" value="1"/>
</dbReference>
<dbReference type="Gene3D" id="1.10.287.110">
    <property type="entry name" value="DnaJ domain"/>
    <property type="match status" value="1"/>
</dbReference>
<feature type="region of interest" description="Disordered" evidence="1">
    <location>
        <begin position="44"/>
        <end position="66"/>
    </location>
</feature>
<comment type="caution">
    <text evidence="3">The sequence shown here is derived from an EMBL/GenBank/DDBJ whole genome shotgun (WGS) entry which is preliminary data.</text>
</comment>
<evidence type="ECO:0000313" key="3">
    <source>
        <dbReference type="EMBL" id="KAF6216503.1"/>
    </source>
</evidence>
<dbReference type="InterPro" id="IPR001623">
    <property type="entry name" value="DnaJ_domain"/>
</dbReference>